<evidence type="ECO:0000313" key="1">
    <source>
        <dbReference type="Proteomes" id="UP000887565"/>
    </source>
</evidence>
<organism evidence="1 2">
    <name type="scientific">Romanomermis culicivorax</name>
    <name type="common">Nematode worm</name>
    <dbReference type="NCBI Taxonomy" id="13658"/>
    <lineage>
        <taxon>Eukaryota</taxon>
        <taxon>Metazoa</taxon>
        <taxon>Ecdysozoa</taxon>
        <taxon>Nematoda</taxon>
        <taxon>Enoplea</taxon>
        <taxon>Dorylaimia</taxon>
        <taxon>Mermithida</taxon>
        <taxon>Mermithoidea</taxon>
        <taxon>Mermithidae</taxon>
        <taxon>Romanomermis</taxon>
    </lineage>
</organism>
<sequence length="132" mass="14817">MNRTTGAARRVGGRIASTLKVIVSSKSVLIKPTFVNLSIQPSPNFCDLDNVSEATFAIWKHVKQRKIEREAGENHGISKNYAFYVRLSSFYVDIRTDAEQIFDDSVVTKISGDMDRFSAVQIAVSIFTRLKE</sequence>
<dbReference type="Proteomes" id="UP000887565">
    <property type="component" value="Unplaced"/>
</dbReference>
<dbReference type="WBParaSite" id="nRc.2.0.1.t08166-RA">
    <property type="protein sequence ID" value="nRc.2.0.1.t08166-RA"/>
    <property type="gene ID" value="nRc.2.0.1.g08166"/>
</dbReference>
<keyword evidence="1" id="KW-1185">Reference proteome</keyword>
<accession>A0A915I364</accession>
<reference evidence="2" key="1">
    <citation type="submission" date="2022-11" db="UniProtKB">
        <authorList>
            <consortium name="WormBaseParasite"/>
        </authorList>
    </citation>
    <scope>IDENTIFICATION</scope>
</reference>
<proteinExistence type="predicted"/>
<protein>
    <submittedName>
        <fullName evidence="2">Uncharacterized protein</fullName>
    </submittedName>
</protein>
<dbReference type="AlphaFoldDB" id="A0A915I364"/>
<name>A0A915I364_ROMCU</name>
<evidence type="ECO:0000313" key="2">
    <source>
        <dbReference type="WBParaSite" id="nRc.2.0.1.t08166-RA"/>
    </source>
</evidence>